<feature type="active site" description="Proton acceptor" evidence="11">
    <location>
        <position position="58"/>
    </location>
</feature>
<keyword evidence="8" id="KW-0735">Signal-anchor</keyword>
<name>A0A839IXL8_9GAMM</name>
<sequence length="437" mass="48774">MKLTRGLYSALLTLISPVLLWKISKEGTEQNKFSERLGYTPALPIKPVIWLHAASVGEVIAATPLIHKLQREYENHLLLVTTMTATGARQARKALKGQGTHLLLPLDLPWVASRFLDNVKPEVAVFMETELWPNLIHGCHKREIPFIIANGRLSEKSMHHYQHRMGPVIAEVLKEVTAIAAKSDKDAHSFVELGAPAEKVIVTGTIKFDVVPAIGLEDKASALREQMFAERPVWVAGSTHPGEDERILAAHDLVRERYPDAVLILVPRHPQRFDSVAELLEREEVAFTRRSSDNDFTDEHSVLLADTMGELMLMYAMSDVAFVAGSLKPVGGHNLLEPACLSKPVLSGGYLFNFQDVADLFDEQEALIRCDDSGDLSQQITDLLSNDERREEMGQKALSVVEKNRGALERQFQLIRTSLIAAEQRKNESEQAQTVEE</sequence>
<comment type="similarity">
    <text evidence="3">Belongs to the glycosyltransferase group 1 family. Glycosyltransferase 30 subfamily.</text>
</comment>
<comment type="function">
    <text evidence="13">Involved in lipopolysaccharide (LPS) biosynthesis. Catalyzes the transfer of 3-deoxy-D-manno-octulosonate (Kdo) residue(s) from CMP-Kdo to lipid IV(A), the tetraacyldisaccharide-1,4'-bisphosphate precursor of lipid A.</text>
</comment>
<evidence type="ECO:0000256" key="4">
    <source>
        <dbReference type="ARBA" id="ARBA00012621"/>
    </source>
</evidence>
<dbReference type="SUPFAM" id="SSF53756">
    <property type="entry name" value="UDP-Glycosyltransferase/glycogen phosphorylase"/>
    <property type="match status" value="1"/>
</dbReference>
<keyword evidence="13" id="KW-0448">Lipopolysaccharide biosynthesis</keyword>
<evidence type="ECO:0000256" key="1">
    <source>
        <dbReference type="ARBA" id="ARBA00004388"/>
    </source>
</evidence>
<dbReference type="GO" id="GO:0005886">
    <property type="term" value="C:plasma membrane"/>
    <property type="evidence" value="ECO:0007669"/>
    <property type="project" value="UniProtKB-SubCell"/>
</dbReference>
<dbReference type="InterPro" id="IPR039901">
    <property type="entry name" value="Kdotransferase"/>
</dbReference>
<protein>
    <recommendedName>
        <fullName evidence="5 13">3-deoxy-D-manno-octulosonic acid transferase</fullName>
        <shortName evidence="13">Kdo transferase</shortName>
        <ecNumber evidence="4 13">2.4.99.12</ecNumber>
    </recommendedName>
    <alternativeName>
        <fullName evidence="9 13">Lipid IV(A) 3-deoxy-D-manno-octulosonic acid transferase</fullName>
    </alternativeName>
</protein>
<dbReference type="Gene3D" id="3.40.50.11720">
    <property type="entry name" value="3-Deoxy-D-manno-octulosonic-acid transferase, N-terminal domain"/>
    <property type="match status" value="1"/>
</dbReference>
<evidence type="ECO:0000313" key="17">
    <source>
        <dbReference type="Proteomes" id="UP000565262"/>
    </source>
</evidence>
<evidence type="ECO:0000259" key="14">
    <source>
        <dbReference type="Pfam" id="PF00534"/>
    </source>
</evidence>
<keyword evidence="6" id="KW-0472">Membrane</keyword>
<dbReference type="EC" id="2.4.99.12" evidence="4 13"/>
<comment type="catalytic activity">
    <reaction evidence="10 13">
        <text>lipid IVA (E. coli) + CMP-3-deoxy-beta-D-manno-octulosonate = alpha-Kdo-(2-&gt;6)-lipid IVA (E. coli) + CMP + H(+)</text>
        <dbReference type="Rhea" id="RHEA:28066"/>
        <dbReference type="ChEBI" id="CHEBI:15378"/>
        <dbReference type="ChEBI" id="CHEBI:58603"/>
        <dbReference type="ChEBI" id="CHEBI:60364"/>
        <dbReference type="ChEBI" id="CHEBI:60377"/>
        <dbReference type="ChEBI" id="CHEBI:85987"/>
        <dbReference type="EC" id="2.4.99.12"/>
    </reaction>
</comment>
<dbReference type="PANTHER" id="PTHR42755:SF1">
    <property type="entry name" value="3-DEOXY-D-MANNO-OCTULOSONIC ACID TRANSFERASE, MITOCHONDRIAL-RELATED"/>
    <property type="match status" value="1"/>
</dbReference>
<evidence type="ECO:0000256" key="5">
    <source>
        <dbReference type="ARBA" id="ARBA00019077"/>
    </source>
</evidence>
<feature type="site" description="Transition state stabilizer" evidence="12">
    <location>
        <position position="128"/>
    </location>
</feature>
<dbReference type="GO" id="GO:0009244">
    <property type="term" value="P:lipopolysaccharide core region biosynthetic process"/>
    <property type="evidence" value="ECO:0007669"/>
    <property type="project" value="UniProtKB-UniRule"/>
</dbReference>
<accession>A0A839IXL8</accession>
<dbReference type="GO" id="GO:0009245">
    <property type="term" value="P:lipid A biosynthetic process"/>
    <property type="evidence" value="ECO:0007669"/>
    <property type="project" value="TreeGrafter"/>
</dbReference>
<evidence type="ECO:0000256" key="3">
    <source>
        <dbReference type="ARBA" id="ARBA00006380"/>
    </source>
</evidence>
<feature type="domain" description="Glycosyl transferase family 1" evidence="14">
    <location>
        <begin position="247"/>
        <end position="397"/>
    </location>
</feature>
<dbReference type="FunFam" id="3.40.50.2000:FF:000032">
    <property type="entry name" value="3-deoxy-D-manno-octulosonic acid transferase"/>
    <property type="match status" value="1"/>
</dbReference>
<dbReference type="EMBL" id="JACJFM010000051">
    <property type="protein sequence ID" value="MBB1489344.1"/>
    <property type="molecule type" value="Genomic_DNA"/>
</dbReference>
<keyword evidence="13" id="KW-1003">Cell membrane</keyword>
<dbReference type="Pfam" id="PF04413">
    <property type="entry name" value="Glycos_transf_N"/>
    <property type="match status" value="1"/>
</dbReference>
<dbReference type="UniPathway" id="UPA00958"/>
<proteinExistence type="inferred from homology"/>
<dbReference type="InterPro" id="IPR038107">
    <property type="entry name" value="Glycos_transf_N_sf"/>
</dbReference>
<dbReference type="AlphaFoldDB" id="A0A839IXL8"/>
<dbReference type="GO" id="GO:0043842">
    <property type="term" value="F:Kdo transferase activity"/>
    <property type="evidence" value="ECO:0007669"/>
    <property type="project" value="UniProtKB-EC"/>
</dbReference>
<dbReference type="RefSeq" id="WP_182811411.1">
    <property type="nucleotide sequence ID" value="NZ_JACJFM010000051.1"/>
</dbReference>
<keyword evidence="7 13" id="KW-0808">Transferase</keyword>
<keyword evidence="8" id="KW-0812">Transmembrane</keyword>
<dbReference type="PANTHER" id="PTHR42755">
    <property type="entry name" value="3-DEOXY-MANNO-OCTULOSONATE CYTIDYLYLTRANSFERASE"/>
    <property type="match status" value="1"/>
</dbReference>
<evidence type="ECO:0000256" key="8">
    <source>
        <dbReference type="ARBA" id="ARBA00022968"/>
    </source>
</evidence>
<reference evidence="16 17" key="1">
    <citation type="submission" date="2020-08" db="EMBL/GenBank/DDBJ databases">
        <title>Oceanospirillum sp. nov. isolated from marine sediment.</title>
        <authorList>
            <person name="Ji X."/>
        </authorList>
    </citation>
    <scope>NUCLEOTIDE SEQUENCE [LARGE SCALE GENOMIC DNA]</scope>
    <source>
        <strain evidence="16 17">D5</strain>
    </source>
</reference>
<evidence type="ECO:0000256" key="10">
    <source>
        <dbReference type="ARBA" id="ARBA00049183"/>
    </source>
</evidence>
<evidence type="ECO:0000256" key="6">
    <source>
        <dbReference type="ARBA" id="ARBA00022519"/>
    </source>
</evidence>
<dbReference type="InterPro" id="IPR007507">
    <property type="entry name" value="Glycos_transf_N"/>
</dbReference>
<keyword evidence="6" id="KW-0997">Cell inner membrane</keyword>
<comment type="caution">
    <text evidence="16">The sequence shown here is derived from an EMBL/GenBank/DDBJ whole genome shotgun (WGS) entry which is preliminary data.</text>
</comment>
<comment type="pathway">
    <text evidence="2 13">Bacterial outer membrane biogenesis; LPS core biosynthesis.</text>
</comment>
<keyword evidence="16" id="KW-0328">Glycosyltransferase</keyword>
<dbReference type="Gene3D" id="3.40.50.2000">
    <property type="entry name" value="Glycogen Phosphorylase B"/>
    <property type="match status" value="1"/>
</dbReference>
<evidence type="ECO:0000256" key="2">
    <source>
        <dbReference type="ARBA" id="ARBA00004713"/>
    </source>
</evidence>
<organism evidence="16 17">
    <name type="scientific">Oceanospirillum sediminis</name>
    <dbReference type="NCBI Taxonomy" id="2760088"/>
    <lineage>
        <taxon>Bacteria</taxon>
        <taxon>Pseudomonadati</taxon>
        <taxon>Pseudomonadota</taxon>
        <taxon>Gammaproteobacteria</taxon>
        <taxon>Oceanospirillales</taxon>
        <taxon>Oceanospirillaceae</taxon>
        <taxon>Oceanospirillum</taxon>
    </lineage>
</organism>
<evidence type="ECO:0000256" key="9">
    <source>
        <dbReference type="ARBA" id="ARBA00031445"/>
    </source>
</evidence>
<gene>
    <name evidence="16" type="primary">waaA</name>
    <name evidence="16" type="ORF">H4O21_22295</name>
</gene>
<dbReference type="FunFam" id="3.40.50.11720:FF:000001">
    <property type="entry name" value="3-deoxy-D-manno-octulosonic acid transferase"/>
    <property type="match status" value="1"/>
</dbReference>
<evidence type="ECO:0000256" key="7">
    <source>
        <dbReference type="ARBA" id="ARBA00022679"/>
    </source>
</evidence>
<evidence type="ECO:0000259" key="15">
    <source>
        <dbReference type="Pfam" id="PF04413"/>
    </source>
</evidence>
<feature type="site" description="Transition state stabilizer" evidence="12">
    <location>
        <position position="207"/>
    </location>
</feature>
<feature type="domain" description="3-deoxy-D-manno-octulosonic-acid transferase N-terminal" evidence="15">
    <location>
        <begin position="32"/>
        <end position="210"/>
    </location>
</feature>
<comment type="subcellular location">
    <subcellularLocation>
        <location evidence="1">Cell inner membrane</location>
        <topology evidence="1">Single-pass membrane protein</topology>
        <orientation evidence="1">Cytoplasmic side</orientation>
    </subcellularLocation>
    <subcellularLocation>
        <location evidence="13">Cell membrane</location>
    </subcellularLocation>
</comment>
<evidence type="ECO:0000313" key="16">
    <source>
        <dbReference type="EMBL" id="MBB1489344.1"/>
    </source>
</evidence>
<keyword evidence="17" id="KW-1185">Reference proteome</keyword>
<dbReference type="Proteomes" id="UP000565262">
    <property type="component" value="Unassembled WGS sequence"/>
</dbReference>
<dbReference type="NCBIfam" id="NF004388">
    <property type="entry name" value="PRK05749.1-4"/>
    <property type="match status" value="1"/>
</dbReference>
<evidence type="ECO:0000256" key="13">
    <source>
        <dbReference type="RuleBase" id="RU365103"/>
    </source>
</evidence>
<evidence type="ECO:0000256" key="11">
    <source>
        <dbReference type="PIRSR" id="PIRSR639901-1"/>
    </source>
</evidence>
<evidence type="ECO:0000256" key="12">
    <source>
        <dbReference type="PIRSR" id="PIRSR639901-2"/>
    </source>
</evidence>
<dbReference type="Pfam" id="PF00534">
    <property type="entry name" value="Glycos_transf_1"/>
    <property type="match status" value="1"/>
</dbReference>
<dbReference type="InterPro" id="IPR001296">
    <property type="entry name" value="Glyco_trans_1"/>
</dbReference>